<evidence type="ECO:0000259" key="4">
    <source>
        <dbReference type="Pfam" id="PF13579"/>
    </source>
</evidence>
<feature type="domain" description="Glycosyltransferase subfamily 4-like N-terminal" evidence="4">
    <location>
        <begin position="12"/>
        <end position="139"/>
    </location>
</feature>
<dbReference type="PANTHER" id="PTHR45947">
    <property type="entry name" value="SULFOQUINOVOSYL TRANSFERASE SQD2"/>
    <property type="match status" value="1"/>
</dbReference>
<comment type="caution">
    <text evidence="5">The sequence shown here is derived from an EMBL/GenBank/DDBJ whole genome shotgun (WGS) entry which is preliminary data.</text>
</comment>
<dbReference type="SUPFAM" id="SSF53756">
    <property type="entry name" value="UDP-Glycosyltransferase/glycogen phosphorylase"/>
    <property type="match status" value="1"/>
</dbReference>
<dbReference type="CDD" id="cd03801">
    <property type="entry name" value="GT4_PimA-like"/>
    <property type="match status" value="1"/>
</dbReference>
<dbReference type="EMBL" id="JAGIOB010000001">
    <property type="protein sequence ID" value="MBP2418756.1"/>
    <property type="molecule type" value="Genomic_DNA"/>
</dbReference>
<evidence type="ECO:0000313" key="6">
    <source>
        <dbReference type="Proteomes" id="UP000758168"/>
    </source>
</evidence>
<reference evidence="5 6" key="1">
    <citation type="submission" date="2021-03" db="EMBL/GenBank/DDBJ databases">
        <title>Sequencing the genomes of 1000 actinobacteria strains.</title>
        <authorList>
            <person name="Klenk H.-P."/>
        </authorList>
    </citation>
    <scope>NUCLEOTIDE SEQUENCE [LARGE SCALE GENOMIC DNA]</scope>
    <source>
        <strain evidence="5 6">DSM 12936</strain>
    </source>
</reference>
<dbReference type="InterPro" id="IPR050194">
    <property type="entry name" value="Glycosyltransferase_grp1"/>
</dbReference>
<evidence type="ECO:0000256" key="2">
    <source>
        <dbReference type="ARBA" id="ARBA00022679"/>
    </source>
</evidence>
<proteinExistence type="predicted"/>
<dbReference type="InterPro" id="IPR001296">
    <property type="entry name" value="Glyco_trans_1"/>
</dbReference>
<dbReference type="Proteomes" id="UP000758168">
    <property type="component" value="Unassembled WGS sequence"/>
</dbReference>
<dbReference type="PANTHER" id="PTHR45947:SF3">
    <property type="entry name" value="SULFOQUINOVOSYL TRANSFERASE SQD2"/>
    <property type="match status" value="1"/>
</dbReference>
<evidence type="ECO:0000313" key="5">
    <source>
        <dbReference type="EMBL" id="MBP2418756.1"/>
    </source>
</evidence>
<name>A0ABS4ZCJ3_9ACTN</name>
<sequence length="355" mass="35955">MRVVEVLGASTGGIGRHVADLAPRLVALGHEVTVLCPPATAAAHDLAGLDGGPPRRLARLRGVDLVHAHGYKAGAAALPWTRLRGIPLVVTWHNAVLAGGAAGRVGRALQALVARGADLTLGASSDLVAVARAAGARHAALGPVAAPRLAAPAVPRDRYRDDLGLGPDDVLVATVGRLAPQKNLGLVLDVAARLADRPDVTFVVAGGGPLHDVLADRVAREGTRVRLLGAVDDVASLLAAADLMLLTSTWEARALVAQEALLAGLPLVSTRVGGIEELVGTAAVLVPSDDADAAADAVRSLVDDPARRSALAAAGAVQAAGWPDEDQVARDLAATYADLVAARAAGHSTRSRPGT</sequence>
<evidence type="ECO:0000256" key="1">
    <source>
        <dbReference type="ARBA" id="ARBA00022676"/>
    </source>
</evidence>
<protein>
    <submittedName>
        <fullName evidence="5">Glycosyltransferase involved in cell wall biosynthesis</fullName>
    </submittedName>
</protein>
<evidence type="ECO:0000259" key="3">
    <source>
        <dbReference type="Pfam" id="PF00534"/>
    </source>
</evidence>
<dbReference type="RefSeq" id="WP_210058490.1">
    <property type="nucleotide sequence ID" value="NZ_JAGIOB010000001.1"/>
</dbReference>
<dbReference type="Pfam" id="PF00534">
    <property type="entry name" value="Glycos_transf_1"/>
    <property type="match status" value="1"/>
</dbReference>
<keyword evidence="6" id="KW-1185">Reference proteome</keyword>
<feature type="domain" description="Glycosyl transferase family 1" evidence="3">
    <location>
        <begin position="156"/>
        <end position="315"/>
    </location>
</feature>
<dbReference type="Pfam" id="PF13579">
    <property type="entry name" value="Glyco_trans_4_4"/>
    <property type="match status" value="1"/>
</dbReference>
<gene>
    <name evidence="5" type="ORF">JOF54_003678</name>
</gene>
<accession>A0ABS4ZCJ3</accession>
<keyword evidence="1" id="KW-0328">Glycosyltransferase</keyword>
<organism evidence="5 6">
    <name type="scientific">Microlunatus capsulatus</name>
    <dbReference type="NCBI Taxonomy" id="99117"/>
    <lineage>
        <taxon>Bacteria</taxon>
        <taxon>Bacillati</taxon>
        <taxon>Actinomycetota</taxon>
        <taxon>Actinomycetes</taxon>
        <taxon>Propionibacteriales</taxon>
        <taxon>Propionibacteriaceae</taxon>
        <taxon>Microlunatus</taxon>
    </lineage>
</organism>
<dbReference type="InterPro" id="IPR028098">
    <property type="entry name" value="Glyco_trans_4-like_N"/>
</dbReference>
<dbReference type="Gene3D" id="3.40.50.2000">
    <property type="entry name" value="Glycogen Phosphorylase B"/>
    <property type="match status" value="2"/>
</dbReference>
<keyword evidence="2" id="KW-0808">Transferase</keyword>